<evidence type="ECO:0000256" key="7">
    <source>
        <dbReference type="ARBA" id="ARBA00022989"/>
    </source>
</evidence>
<comment type="subcellular location">
    <subcellularLocation>
        <location evidence="13">Membrane</location>
        <topology evidence="13">Single-pass membrane protein</topology>
    </subcellularLocation>
    <subcellularLocation>
        <location evidence="1">Membrane</location>
        <topology evidence="1">Single-pass type I membrane protein</topology>
    </subcellularLocation>
</comment>
<dbReference type="EMBL" id="WNTK01008222">
    <property type="protein sequence ID" value="KAG9463067.1"/>
    <property type="molecule type" value="Genomic_DNA"/>
</dbReference>
<protein>
    <recommendedName>
        <fullName evidence="13">UDP-glucuronosyltransferase</fullName>
        <ecNumber evidence="13">2.4.1.17</ecNumber>
    </recommendedName>
</protein>
<keyword evidence="5 13" id="KW-0812">Transmembrane</keyword>
<dbReference type="PROSITE" id="PS00375">
    <property type="entry name" value="UDPGT"/>
    <property type="match status" value="1"/>
</dbReference>
<organism evidence="14 15">
    <name type="scientific">Eleutherodactylus coqui</name>
    <name type="common">Puerto Rican coqui</name>
    <dbReference type="NCBI Taxonomy" id="57060"/>
    <lineage>
        <taxon>Eukaryota</taxon>
        <taxon>Metazoa</taxon>
        <taxon>Chordata</taxon>
        <taxon>Craniata</taxon>
        <taxon>Vertebrata</taxon>
        <taxon>Euteleostomi</taxon>
        <taxon>Amphibia</taxon>
        <taxon>Batrachia</taxon>
        <taxon>Anura</taxon>
        <taxon>Neobatrachia</taxon>
        <taxon>Hyloidea</taxon>
        <taxon>Eleutherodactylidae</taxon>
        <taxon>Eleutherodactylinae</taxon>
        <taxon>Eleutherodactylus</taxon>
        <taxon>Eleutherodactylus</taxon>
    </lineage>
</organism>
<dbReference type="EC" id="2.4.1.17" evidence="13"/>
<keyword evidence="6" id="KW-0732">Signal</keyword>
<evidence type="ECO:0000256" key="11">
    <source>
        <dbReference type="ARBA" id="ARBA00047475"/>
    </source>
</evidence>
<keyword evidence="15" id="KW-1185">Reference proteome</keyword>
<evidence type="ECO:0000256" key="4">
    <source>
        <dbReference type="ARBA" id="ARBA00022679"/>
    </source>
</evidence>
<dbReference type="GO" id="GO:0043541">
    <property type="term" value="C:UDP-N-acetylglucosamine transferase complex"/>
    <property type="evidence" value="ECO:0007669"/>
    <property type="project" value="TreeGrafter"/>
</dbReference>
<dbReference type="OrthoDB" id="5835829at2759"/>
<feature type="transmembrane region" description="Helical" evidence="13">
    <location>
        <begin position="368"/>
        <end position="392"/>
    </location>
</feature>
<dbReference type="PANTHER" id="PTHR48043">
    <property type="entry name" value="EG:EG0003.4 PROTEIN-RELATED"/>
    <property type="match status" value="1"/>
</dbReference>
<dbReference type="InterPro" id="IPR050271">
    <property type="entry name" value="UDP-glycosyltransferase"/>
</dbReference>
<keyword evidence="3 12" id="KW-0328">Glycosyltransferase</keyword>
<comment type="similarity">
    <text evidence="2 12">Belongs to the UDP-glycosyltransferase family.</text>
</comment>
<dbReference type="GO" id="GO:0015020">
    <property type="term" value="F:glucuronosyltransferase activity"/>
    <property type="evidence" value="ECO:0007669"/>
    <property type="project" value="UniProtKB-EC"/>
</dbReference>
<comment type="catalytic activity">
    <reaction evidence="11 13">
        <text>glucuronate acceptor + UDP-alpha-D-glucuronate = acceptor beta-D-glucuronoside + UDP + H(+)</text>
        <dbReference type="Rhea" id="RHEA:21032"/>
        <dbReference type="ChEBI" id="CHEBI:15378"/>
        <dbReference type="ChEBI" id="CHEBI:58052"/>
        <dbReference type="ChEBI" id="CHEBI:58223"/>
        <dbReference type="ChEBI" id="CHEBI:132367"/>
        <dbReference type="ChEBI" id="CHEBI:132368"/>
        <dbReference type="EC" id="2.4.1.17"/>
    </reaction>
</comment>
<evidence type="ECO:0000256" key="3">
    <source>
        <dbReference type="ARBA" id="ARBA00022676"/>
    </source>
</evidence>
<evidence type="ECO:0000256" key="2">
    <source>
        <dbReference type="ARBA" id="ARBA00009995"/>
    </source>
</evidence>
<dbReference type="Proteomes" id="UP000770717">
    <property type="component" value="Unassembled WGS sequence"/>
</dbReference>
<evidence type="ECO:0000256" key="9">
    <source>
        <dbReference type="ARBA" id="ARBA00023180"/>
    </source>
</evidence>
<dbReference type="Gene3D" id="3.40.50.2000">
    <property type="entry name" value="Glycogen Phosphorylase B"/>
    <property type="match status" value="2"/>
</dbReference>
<evidence type="ECO:0000313" key="15">
    <source>
        <dbReference type="Proteomes" id="UP000770717"/>
    </source>
</evidence>
<comment type="function">
    <text evidence="10">UDP-glucuronosyltransferases catalyze phase II biotransformation reactions in which lipophilic substrates are conjugated with glucuronic acid to increase water solubility and enhance excretion. They are of major importance in the conjugation and subsequent elimination of potentially toxic xenobiotics and endogenous compounds.</text>
</comment>
<dbReference type="AlphaFoldDB" id="A0A8J6B2S5"/>
<dbReference type="Pfam" id="PF00201">
    <property type="entry name" value="UDPGT"/>
    <property type="match status" value="1"/>
</dbReference>
<dbReference type="PANTHER" id="PTHR48043:SF24">
    <property type="entry name" value="UDP-GLUCURONOSYLTRANSFERASE 3A2"/>
    <property type="match status" value="1"/>
</dbReference>
<keyword evidence="8 13" id="KW-0472">Membrane</keyword>
<evidence type="ECO:0000256" key="6">
    <source>
        <dbReference type="ARBA" id="ARBA00022729"/>
    </source>
</evidence>
<keyword evidence="9" id="KW-0325">Glycoprotein</keyword>
<keyword evidence="4 12" id="KW-0808">Transferase</keyword>
<evidence type="ECO:0000256" key="5">
    <source>
        <dbReference type="ARBA" id="ARBA00022692"/>
    </source>
</evidence>
<keyword evidence="7 13" id="KW-1133">Transmembrane helix</keyword>
<accession>A0A8J6B2S5</accession>
<evidence type="ECO:0000256" key="1">
    <source>
        <dbReference type="ARBA" id="ARBA00004479"/>
    </source>
</evidence>
<name>A0A8J6B2S5_ELECQ</name>
<evidence type="ECO:0000313" key="14">
    <source>
        <dbReference type="EMBL" id="KAG9463067.1"/>
    </source>
</evidence>
<reference evidence="14" key="1">
    <citation type="thesis" date="2020" institute="ProQuest LLC" country="789 East Eisenhower Parkway, Ann Arbor, MI, USA">
        <title>Comparative Genomics and Chromosome Evolution.</title>
        <authorList>
            <person name="Mudd A.B."/>
        </authorList>
    </citation>
    <scope>NUCLEOTIDE SEQUENCE</scope>
    <source>
        <strain evidence="14">HN-11 Male</strain>
        <tissue evidence="14">Kidney and liver</tissue>
    </source>
</reference>
<evidence type="ECO:0000256" key="12">
    <source>
        <dbReference type="RuleBase" id="RU003718"/>
    </source>
</evidence>
<dbReference type="InterPro" id="IPR002213">
    <property type="entry name" value="UDP_glucos_trans"/>
</dbReference>
<evidence type="ECO:0000256" key="10">
    <source>
        <dbReference type="ARBA" id="ARBA00037451"/>
    </source>
</evidence>
<sequence>MNIFANQCQASMNQTDILDFLKQEKYDIAIIDAFNPCTFFVSEKLGIPYIAVFPGIFANSLSIGLPNSPAYLPAFASQFTDRMNFLQRVQNTLMYIGSYVVEGKIQAIFDSISERHFPDGFRPSLRDLYQKAELWIYNVDFSIEFARPLLPHVQCFSGLRAKPANQVSQDVEDFIAESGDSGFIVVTMGSMISTIPIMDLVKEMNLAFANILQKVIWRYNASHWQEDLKLAPNVRLMDWVNQNDLLGHPKIRLLVTHGGMNSLNEAVYHGVPVLGIPLFGDQFDNLVRIKAKLMGEYISPLEIKSKNFADLIRKIVENKSYKTSAMKQSVIMRSRPFPPDRQLLGWVEHIIQSGGGGHLRPYSYQLPWYQYWLLDVISFISICVAGIVYLIVKVIRGLIYLMFSNRKQKQS</sequence>
<proteinExistence type="inferred from homology"/>
<dbReference type="CDD" id="cd03784">
    <property type="entry name" value="GT1_Gtf-like"/>
    <property type="match status" value="1"/>
</dbReference>
<evidence type="ECO:0000256" key="13">
    <source>
        <dbReference type="RuleBase" id="RU362059"/>
    </source>
</evidence>
<gene>
    <name evidence="14" type="ORF">GDO78_022512</name>
</gene>
<dbReference type="SUPFAM" id="SSF53756">
    <property type="entry name" value="UDP-Glycosyltransferase/glycogen phosphorylase"/>
    <property type="match status" value="1"/>
</dbReference>
<dbReference type="FunFam" id="3.40.50.2000:FF:000021">
    <property type="entry name" value="UDP-glucuronosyltransferase"/>
    <property type="match status" value="1"/>
</dbReference>
<evidence type="ECO:0000256" key="8">
    <source>
        <dbReference type="ARBA" id="ARBA00023136"/>
    </source>
</evidence>
<dbReference type="InterPro" id="IPR035595">
    <property type="entry name" value="UDP_glycos_trans_CS"/>
</dbReference>
<comment type="caution">
    <text evidence="14">The sequence shown here is derived from an EMBL/GenBank/DDBJ whole genome shotgun (WGS) entry which is preliminary data.</text>
</comment>